<keyword evidence="2" id="KW-0808">Transferase</keyword>
<sequence>MKLLIGLDLGTTALKIALFDNKGGLLAVSTQEYSLMTPKVNFVEEDAEVYWKAFCDGLADLKTQYPISAQDSVALAISAQGETMICIDKNGRPLRNAIVWMDNRAVDEAKEMTERFGDDTCYQVTGQVSFEPCWPAAKILWIKKNEPEIFRQTYKYLLIEDYFIYRMTGVFATEGSLVCSSAYWNITTKKYWPEMLEFIGIKEEQLAPVRESGEAVGRMLPEIRAELGLGEDITICTGALDQAAGAIGVGNVHPGMFSENIGSALAICVPVVEPTFDPNRKMPLHYFAIPDMYMMHTFTTGGMALRWFRDKFCQDEMAVAAISTEDAYDLMGKEADSVPAGAEGLLMLPHLSGSLAPDVNAKAKGVWFGFTMKHTKAHFVRAIFEAVGYILQRNIDTLSKMGIEVNEIRSLGGGSKSAVWSQIKSDITGKRLLTTKSKEAACLGAAILAGKAVGIFDSIDGAVDSMIDIKTVFDPDPENKEVYGEGYEMYRKLFSDLTECFDQTM</sequence>
<evidence type="ECO:0000256" key="3">
    <source>
        <dbReference type="ARBA" id="ARBA00022777"/>
    </source>
</evidence>
<evidence type="ECO:0000256" key="2">
    <source>
        <dbReference type="ARBA" id="ARBA00022679"/>
    </source>
</evidence>
<feature type="domain" description="Carbohydrate kinase FGGY C-terminal" evidence="5">
    <location>
        <begin position="290"/>
        <end position="452"/>
    </location>
</feature>
<evidence type="ECO:0000313" key="7">
    <source>
        <dbReference type="Proteomes" id="UP000184245"/>
    </source>
</evidence>
<reference evidence="6 7" key="1">
    <citation type="submission" date="2016-11" db="EMBL/GenBank/DDBJ databases">
        <authorList>
            <person name="Jaros S."/>
            <person name="Januszkiewicz K."/>
            <person name="Wedrychowicz H."/>
        </authorList>
    </citation>
    <scope>NUCLEOTIDE SEQUENCE [LARGE SCALE GENOMIC DNA]</scope>
    <source>
        <strain evidence="6 7">DSM 17459</strain>
    </source>
</reference>
<dbReference type="GO" id="GO:0016301">
    <property type="term" value="F:kinase activity"/>
    <property type="evidence" value="ECO:0007669"/>
    <property type="project" value="UniProtKB-KW"/>
</dbReference>
<feature type="domain" description="Carbohydrate kinase FGGY N-terminal" evidence="4">
    <location>
        <begin position="4"/>
        <end position="248"/>
    </location>
</feature>
<dbReference type="GO" id="GO:0005975">
    <property type="term" value="P:carbohydrate metabolic process"/>
    <property type="evidence" value="ECO:0007669"/>
    <property type="project" value="InterPro"/>
</dbReference>
<dbReference type="InterPro" id="IPR000577">
    <property type="entry name" value="Carb_kinase_FGGY"/>
</dbReference>
<proteinExistence type="inferred from homology"/>
<dbReference type="Gene3D" id="3.30.420.40">
    <property type="match status" value="2"/>
</dbReference>
<dbReference type="PANTHER" id="PTHR43095:SF2">
    <property type="entry name" value="GLUCONOKINASE"/>
    <property type="match status" value="1"/>
</dbReference>
<dbReference type="InterPro" id="IPR018484">
    <property type="entry name" value="FGGY_N"/>
</dbReference>
<dbReference type="Proteomes" id="UP000184245">
    <property type="component" value="Unassembled WGS sequence"/>
</dbReference>
<evidence type="ECO:0000256" key="1">
    <source>
        <dbReference type="ARBA" id="ARBA00009156"/>
    </source>
</evidence>
<dbReference type="AlphaFoldDB" id="A0A1M4UPP0"/>
<dbReference type="STRING" id="1122155.SAMN02745158_00918"/>
<gene>
    <name evidence="6" type="ORF">SAMN02745158_00918</name>
</gene>
<dbReference type="Pfam" id="PF00370">
    <property type="entry name" value="FGGY_N"/>
    <property type="match status" value="1"/>
</dbReference>
<keyword evidence="7" id="KW-1185">Reference proteome</keyword>
<dbReference type="Pfam" id="PF02782">
    <property type="entry name" value="FGGY_C"/>
    <property type="match status" value="1"/>
</dbReference>
<name>A0A1M4UPP0_9CLOT</name>
<comment type="similarity">
    <text evidence="1">Belongs to the FGGY kinase family.</text>
</comment>
<dbReference type="SUPFAM" id="SSF53067">
    <property type="entry name" value="Actin-like ATPase domain"/>
    <property type="match status" value="2"/>
</dbReference>
<dbReference type="InterPro" id="IPR050406">
    <property type="entry name" value="FGGY_Carb_Kinase"/>
</dbReference>
<evidence type="ECO:0000259" key="4">
    <source>
        <dbReference type="Pfam" id="PF00370"/>
    </source>
</evidence>
<evidence type="ECO:0000313" key="6">
    <source>
        <dbReference type="EMBL" id="SHE58608.1"/>
    </source>
</evidence>
<dbReference type="CDD" id="cd07773">
    <property type="entry name" value="ASKHA_NBD_FGGY_FK"/>
    <property type="match status" value="1"/>
</dbReference>
<dbReference type="PANTHER" id="PTHR43095">
    <property type="entry name" value="SUGAR KINASE"/>
    <property type="match status" value="1"/>
</dbReference>
<protein>
    <submittedName>
        <fullName evidence="6">Xylulokinase</fullName>
    </submittedName>
</protein>
<dbReference type="InterPro" id="IPR043129">
    <property type="entry name" value="ATPase_NBD"/>
</dbReference>
<dbReference type="EMBL" id="FQVI01000003">
    <property type="protein sequence ID" value="SHE58608.1"/>
    <property type="molecule type" value="Genomic_DNA"/>
</dbReference>
<dbReference type="PIRSF" id="PIRSF000538">
    <property type="entry name" value="GlpK"/>
    <property type="match status" value="1"/>
</dbReference>
<dbReference type="InterPro" id="IPR018485">
    <property type="entry name" value="FGGY_C"/>
</dbReference>
<keyword evidence="3 6" id="KW-0418">Kinase</keyword>
<dbReference type="OrthoDB" id="9805576at2"/>
<evidence type="ECO:0000259" key="5">
    <source>
        <dbReference type="Pfam" id="PF02782"/>
    </source>
</evidence>
<dbReference type="RefSeq" id="WP_072849404.1">
    <property type="nucleotide sequence ID" value="NZ_FQVI01000003.1"/>
</dbReference>
<accession>A0A1M4UPP0</accession>
<organism evidence="6 7">
    <name type="scientific">Lactonifactor longoviformis DSM 17459</name>
    <dbReference type="NCBI Taxonomy" id="1122155"/>
    <lineage>
        <taxon>Bacteria</taxon>
        <taxon>Bacillati</taxon>
        <taxon>Bacillota</taxon>
        <taxon>Clostridia</taxon>
        <taxon>Eubacteriales</taxon>
        <taxon>Clostridiaceae</taxon>
        <taxon>Lactonifactor</taxon>
    </lineage>
</organism>